<reference evidence="3 4" key="2">
    <citation type="submission" date="2016-10" db="EMBL/GenBank/DDBJ databases">
        <authorList>
            <person name="Varghese N."/>
            <person name="Submissions S."/>
        </authorList>
    </citation>
    <scope>NUCLEOTIDE SEQUENCE</scope>
    <source>
        <strain evidence="3">BP1-145</strain>
        <strain evidence="4">BP1-148</strain>
    </source>
</reference>
<evidence type="ECO:0000256" key="1">
    <source>
        <dbReference type="SAM" id="Phobius"/>
    </source>
</evidence>
<keyword evidence="1" id="KW-1133">Transmembrane helix</keyword>
<feature type="transmembrane region" description="Helical" evidence="1">
    <location>
        <begin position="25"/>
        <end position="46"/>
    </location>
</feature>
<evidence type="ECO:0000313" key="5">
    <source>
        <dbReference type="Proteomes" id="UP000199134"/>
    </source>
</evidence>
<dbReference type="Proteomes" id="UP000198779">
    <property type="component" value="Unassembled WGS sequence"/>
</dbReference>
<dbReference type="EMBL" id="FNCQ01000017">
    <property type="protein sequence ID" value="SDH11982.1"/>
    <property type="molecule type" value="Genomic_DNA"/>
</dbReference>
<protein>
    <submittedName>
        <fullName evidence="3">Uncharacterized protein</fullName>
    </submittedName>
</protein>
<sequence length="49" mass="5726">MSKEKHLNAKQKAYAEKQEKEGRKVVNWIFGILILFAIAFCAYTIYNFA</sequence>
<proteinExistence type="predicted"/>
<keyword evidence="4" id="KW-1185">Reference proteome</keyword>
<dbReference type="EMBL" id="FNIW01000001">
    <property type="protein sequence ID" value="SDN63230.1"/>
    <property type="molecule type" value="Genomic_DNA"/>
</dbReference>
<accession>A0A1H0CZ99</accession>
<accession>A0A1G7ZTE8</accession>
<dbReference type="STRING" id="645274.SAMN04487901_11729"/>
<evidence type="ECO:0000313" key="4">
    <source>
        <dbReference type="Proteomes" id="UP000198779"/>
    </source>
</evidence>
<dbReference type="RefSeq" id="WP_176944324.1">
    <property type="nucleotide sequence ID" value="NZ_CP091790.1"/>
</dbReference>
<gene>
    <name evidence="3" type="ORF">SAMN04487900_101182</name>
    <name evidence="2" type="ORF">SAMN04487901_11729</name>
</gene>
<evidence type="ECO:0000313" key="3">
    <source>
        <dbReference type="EMBL" id="SDN63230.1"/>
    </source>
</evidence>
<organism evidence="3 5">
    <name type="scientific">Prevotella communis</name>
    <dbReference type="NCBI Taxonomy" id="2913614"/>
    <lineage>
        <taxon>Bacteria</taxon>
        <taxon>Pseudomonadati</taxon>
        <taxon>Bacteroidota</taxon>
        <taxon>Bacteroidia</taxon>
        <taxon>Bacteroidales</taxon>
        <taxon>Prevotellaceae</taxon>
        <taxon>Prevotella</taxon>
    </lineage>
</organism>
<evidence type="ECO:0000313" key="2">
    <source>
        <dbReference type="EMBL" id="SDH11982.1"/>
    </source>
</evidence>
<keyword evidence="1" id="KW-0472">Membrane</keyword>
<dbReference type="AlphaFoldDB" id="A0A1H0CZ99"/>
<name>A0A1H0CZ99_9BACT</name>
<dbReference type="Proteomes" id="UP000199134">
    <property type="component" value="Unassembled WGS sequence"/>
</dbReference>
<reference evidence="2 5" key="1">
    <citation type="submission" date="2016-10" db="EMBL/GenBank/DDBJ databases">
        <authorList>
            <person name="de Groot N.N."/>
        </authorList>
    </citation>
    <scope>NUCLEOTIDE SEQUENCE [LARGE SCALE GENOMIC DNA]</scope>
    <source>
        <strain evidence="5">BP1-145</strain>
        <strain evidence="2">BP1-148</strain>
    </source>
</reference>
<keyword evidence="1" id="KW-0812">Transmembrane</keyword>